<name>E4X6V0_OIKDI</name>
<dbReference type="AlphaFoldDB" id="E4X6V0"/>
<gene>
    <name evidence="2" type="ORF">GSOID_T00003407001</name>
</gene>
<accession>E4X6V0</accession>
<evidence type="ECO:0000259" key="1">
    <source>
        <dbReference type="PROSITE" id="PS50106"/>
    </source>
</evidence>
<feature type="domain" description="PDZ" evidence="1">
    <location>
        <begin position="24"/>
        <end position="74"/>
    </location>
</feature>
<dbReference type="Pfam" id="PF00595">
    <property type="entry name" value="PDZ"/>
    <property type="match status" value="1"/>
</dbReference>
<keyword evidence="3" id="KW-1185">Reference proteome</keyword>
<evidence type="ECO:0000313" key="2">
    <source>
        <dbReference type="EMBL" id="CBY08039.1"/>
    </source>
</evidence>
<protein>
    <recommendedName>
        <fullName evidence="1">PDZ domain-containing protein</fullName>
    </recommendedName>
</protein>
<evidence type="ECO:0000313" key="3">
    <source>
        <dbReference type="Proteomes" id="UP000001307"/>
    </source>
</evidence>
<dbReference type="OrthoDB" id="44841at2759"/>
<sequence length="74" mass="7959">MFLLRRPSRPQSSAGGKVTLQEANVKVIRLEGGRPWGFKIAGGAEVNKPILITKINPAGQAANFAINEGDMITR</sequence>
<organism evidence="2">
    <name type="scientific">Oikopleura dioica</name>
    <name type="common">Tunicate</name>
    <dbReference type="NCBI Taxonomy" id="34765"/>
    <lineage>
        <taxon>Eukaryota</taxon>
        <taxon>Metazoa</taxon>
        <taxon>Chordata</taxon>
        <taxon>Tunicata</taxon>
        <taxon>Appendicularia</taxon>
        <taxon>Copelata</taxon>
        <taxon>Oikopleuridae</taxon>
        <taxon>Oikopleura</taxon>
    </lineage>
</organism>
<dbReference type="EMBL" id="FN653027">
    <property type="protein sequence ID" value="CBY08039.1"/>
    <property type="molecule type" value="Genomic_DNA"/>
</dbReference>
<dbReference type="InterPro" id="IPR036034">
    <property type="entry name" value="PDZ_sf"/>
</dbReference>
<dbReference type="PROSITE" id="PS50106">
    <property type="entry name" value="PDZ"/>
    <property type="match status" value="1"/>
</dbReference>
<dbReference type="SUPFAM" id="SSF50156">
    <property type="entry name" value="PDZ domain-like"/>
    <property type="match status" value="1"/>
</dbReference>
<dbReference type="InterPro" id="IPR001478">
    <property type="entry name" value="PDZ"/>
</dbReference>
<dbReference type="InParanoid" id="E4X6V0"/>
<dbReference type="Gene3D" id="2.30.42.10">
    <property type="match status" value="1"/>
</dbReference>
<proteinExistence type="predicted"/>
<dbReference type="Proteomes" id="UP000001307">
    <property type="component" value="Unassembled WGS sequence"/>
</dbReference>
<reference evidence="2" key="1">
    <citation type="journal article" date="2010" name="Science">
        <title>Plasticity of animal genome architecture unmasked by rapid evolution of a pelagic tunicate.</title>
        <authorList>
            <person name="Denoeud F."/>
            <person name="Henriet S."/>
            <person name="Mungpakdee S."/>
            <person name="Aury J.M."/>
            <person name="Da Silva C."/>
            <person name="Brinkmann H."/>
            <person name="Mikhaleva J."/>
            <person name="Olsen L.C."/>
            <person name="Jubin C."/>
            <person name="Canestro C."/>
            <person name="Bouquet J.M."/>
            <person name="Danks G."/>
            <person name="Poulain J."/>
            <person name="Campsteijn C."/>
            <person name="Adamski M."/>
            <person name="Cross I."/>
            <person name="Yadetie F."/>
            <person name="Muffato M."/>
            <person name="Louis A."/>
            <person name="Butcher S."/>
            <person name="Tsagkogeorga G."/>
            <person name="Konrad A."/>
            <person name="Singh S."/>
            <person name="Jensen M.F."/>
            <person name="Cong E.H."/>
            <person name="Eikeseth-Otteraa H."/>
            <person name="Noel B."/>
            <person name="Anthouard V."/>
            <person name="Porcel B.M."/>
            <person name="Kachouri-Lafond R."/>
            <person name="Nishino A."/>
            <person name="Ugolini M."/>
            <person name="Chourrout P."/>
            <person name="Nishida H."/>
            <person name="Aasland R."/>
            <person name="Huzurbazar S."/>
            <person name="Westhof E."/>
            <person name="Delsuc F."/>
            <person name="Lehrach H."/>
            <person name="Reinhardt R."/>
            <person name="Weissenbach J."/>
            <person name="Roy S.W."/>
            <person name="Artiguenave F."/>
            <person name="Postlethwait J.H."/>
            <person name="Manak J.R."/>
            <person name="Thompson E.M."/>
            <person name="Jaillon O."/>
            <person name="Du Pasquier L."/>
            <person name="Boudinot P."/>
            <person name="Liberles D.A."/>
            <person name="Volff J.N."/>
            <person name="Philippe H."/>
            <person name="Lenhard B."/>
            <person name="Roest Crollius H."/>
            <person name="Wincker P."/>
            <person name="Chourrout D."/>
        </authorList>
    </citation>
    <scope>NUCLEOTIDE SEQUENCE [LARGE SCALE GENOMIC DNA]</scope>
</reference>